<organism evidence="2 3">
    <name type="scientific">Terfezia boudieri ATCC MYA-4762</name>
    <dbReference type="NCBI Taxonomy" id="1051890"/>
    <lineage>
        <taxon>Eukaryota</taxon>
        <taxon>Fungi</taxon>
        <taxon>Dikarya</taxon>
        <taxon>Ascomycota</taxon>
        <taxon>Pezizomycotina</taxon>
        <taxon>Pezizomycetes</taxon>
        <taxon>Pezizales</taxon>
        <taxon>Pezizaceae</taxon>
        <taxon>Terfezia</taxon>
    </lineage>
</organism>
<reference evidence="2 3" key="1">
    <citation type="journal article" date="2018" name="Nat. Ecol. Evol.">
        <title>Pezizomycetes genomes reveal the molecular basis of ectomycorrhizal truffle lifestyle.</title>
        <authorList>
            <person name="Murat C."/>
            <person name="Payen T."/>
            <person name="Noel B."/>
            <person name="Kuo A."/>
            <person name="Morin E."/>
            <person name="Chen J."/>
            <person name="Kohler A."/>
            <person name="Krizsan K."/>
            <person name="Balestrini R."/>
            <person name="Da Silva C."/>
            <person name="Montanini B."/>
            <person name="Hainaut M."/>
            <person name="Levati E."/>
            <person name="Barry K.W."/>
            <person name="Belfiori B."/>
            <person name="Cichocki N."/>
            <person name="Clum A."/>
            <person name="Dockter R.B."/>
            <person name="Fauchery L."/>
            <person name="Guy J."/>
            <person name="Iotti M."/>
            <person name="Le Tacon F."/>
            <person name="Lindquist E.A."/>
            <person name="Lipzen A."/>
            <person name="Malagnac F."/>
            <person name="Mello A."/>
            <person name="Molinier V."/>
            <person name="Miyauchi S."/>
            <person name="Poulain J."/>
            <person name="Riccioni C."/>
            <person name="Rubini A."/>
            <person name="Sitrit Y."/>
            <person name="Splivallo R."/>
            <person name="Traeger S."/>
            <person name="Wang M."/>
            <person name="Zifcakova L."/>
            <person name="Wipf D."/>
            <person name="Zambonelli A."/>
            <person name="Paolocci F."/>
            <person name="Nowrousian M."/>
            <person name="Ottonello S."/>
            <person name="Baldrian P."/>
            <person name="Spatafora J.W."/>
            <person name="Henrissat B."/>
            <person name="Nagy L.G."/>
            <person name="Aury J.M."/>
            <person name="Wincker P."/>
            <person name="Grigoriev I.V."/>
            <person name="Bonfante P."/>
            <person name="Martin F.M."/>
        </authorList>
    </citation>
    <scope>NUCLEOTIDE SEQUENCE [LARGE SCALE GENOMIC DNA]</scope>
    <source>
        <strain evidence="2 3">ATCC MYA-4762</strain>
    </source>
</reference>
<protein>
    <submittedName>
        <fullName evidence="2">Uncharacterized protein</fullName>
    </submittedName>
</protein>
<dbReference type="Proteomes" id="UP000267821">
    <property type="component" value="Unassembled WGS sequence"/>
</dbReference>
<feature type="compositionally biased region" description="Polar residues" evidence="1">
    <location>
        <begin position="64"/>
        <end position="86"/>
    </location>
</feature>
<gene>
    <name evidence="2" type="ORF">L211DRAFT_849729</name>
</gene>
<dbReference type="InParanoid" id="A0A3N4LZG5"/>
<feature type="compositionally biased region" description="Basic and acidic residues" evidence="1">
    <location>
        <begin position="165"/>
        <end position="176"/>
    </location>
</feature>
<evidence type="ECO:0000313" key="3">
    <source>
        <dbReference type="Proteomes" id="UP000267821"/>
    </source>
</evidence>
<feature type="compositionally biased region" description="Polar residues" evidence="1">
    <location>
        <begin position="177"/>
        <end position="193"/>
    </location>
</feature>
<name>A0A3N4LZG5_9PEZI</name>
<keyword evidence="3" id="KW-1185">Reference proteome</keyword>
<accession>A0A3N4LZG5</accession>
<feature type="region of interest" description="Disordered" evidence="1">
    <location>
        <begin position="148"/>
        <end position="193"/>
    </location>
</feature>
<evidence type="ECO:0000313" key="2">
    <source>
        <dbReference type="EMBL" id="RPB23465.1"/>
    </source>
</evidence>
<dbReference type="EMBL" id="ML121546">
    <property type="protein sequence ID" value="RPB23465.1"/>
    <property type="molecule type" value="Genomic_DNA"/>
</dbReference>
<sequence length="193" mass="21670">MPKYVGNDCNRPASPDYHEILAINGECGGYDPRGRRKGKLTMRIYTDTRGPKNSDEDQIVDSKIGTQSSVGTTQAPQSWSSSTLQVNKAAHKSFSNSQHRPRGSSPTQDNSELPQEMDPEDIDKKYCKLRLKKHGYNYDENLMACKSQEPLSSSNDSNRFSSMESSRRNLGERHQEVSMTNRSKSNVGRGNFC</sequence>
<evidence type="ECO:0000256" key="1">
    <source>
        <dbReference type="SAM" id="MobiDB-lite"/>
    </source>
</evidence>
<feature type="compositionally biased region" description="Low complexity" evidence="1">
    <location>
        <begin position="152"/>
        <end position="164"/>
    </location>
</feature>
<feature type="region of interest" description="Disordered" evidence="1">
    <location>
        <begin position="25"/>
        <end position="121"/>
    </location>
</feature>
<dbReference type="OrthoDB" id="10311870at2759"/>
<proteinExistence type="predicted"/>
<dbReference type="AlphaFoldDB" id="A0A3N4LZG5"/>
<feature type="compositionally biased region" description="Polar residues" evidence="1">
    <location>
        <begin position="93"/>
        <end position="113"/>
    </location>
</feature>